<dbReference type="GO" id="GO:0015920">
    <property type="term" value="P:lipopolysaccharide transport"/>
    <property type="evidence" value="ECO:0007669"/>
    <property type="project" value="TreeGrafter"/>
</dbReference>
<dbReference type="Gene3D" id="3.30.160.150">
    <property type="entry name" value="Lipoprotein like domain"/>
    <property type="match status" value="1"/>
</dbReference>
<dbReference type="RefSeq" id="WP_128179418.1">
    <property type="nucleotide sequence ID" value="NZ_CP071409.1"/>
</dbReference>
<proteinExistence type="inferred from homology"/>
<dbReference type="PANTHER" id="PTHR38098">
    <property type="entry name" value="LPS-ASSEMBLY LIPOPROTEIN LPTE"/>
    <property type="match status" value="1"/>
</dbReference>
<organism evidence="8 9">
    <name type="scientific">[Pantoea] beijingensis</name>
    <dbReference type="NCBI Taxonomy" id="1324864"/>
    <lineage>
        <taxon>Bacteria</taxon>
        <taxon>Pseudomonadati</taxon>
        <taxon>Pseudomonadota</taxon>
        <taxon>Gammaproteobacteria</taxon>
        <taxon>Enterobacterales</taxon>
        <taxon>Erwiniaceae</taxon>
        <taxon>Erwinia</taxon>
    </lineage>
</organism>
<evidence type="ECO:0000256" key="5">
    <source>
        <dbReference type="ARBA" id="ARBA00023288"/>
    </source>
</evidence>
<keyword evidence="2 6" id="KW-0472">Membrane</keyword>
<keyword evidence="4 6" id="KW-0998">Cell outer membrane</keyword>
<dbReference type="GO" id="GO:0001530">
    <property type="term" value="F:lipopolysaccharide binding"/>
    <property type="evidence" value="ECO:0007669"/>
    <property type="project" value="TreeGrafter"/>
</dbReference>
<keyword evidence="9" id="KW-1185">Reference proteome</keyword>
<comment type="function">
    <text evidence="6">Together with LptD, is involved in the assembly of lipopolysaccharide (LPS) at the surface of the outer membrane. Required for the proper assembly of LptD. Binds LPS and may serve as the LPS recognition site at the outer membrane.</text>
</comment>
<keyword evidence="3 6" id="KW-0564">Palmitate</keyword>
<evidence type="ECO:0000256" key="6">
    <source>
        <dbReference type="HAMAP-Rule" id="MF_01186"/>
    </source>
</evidence>
<evidence type="ECO:0000256" key="3">
    <source>
        <dbReference type="ARBA" id="ARBA00023139"/>
    </source>
</evidence>
<gene>
    <name evidence="6" type="primary">lptE</name>
    <name evidence="8" type="ORF">ED28_18170</name>
</gene>
<dbReference type="InterPro" id="IPR007485">
    <property type="entry name" value="LPS_assembly_LptE"/>
</dbReference>
<evidence type="ECO:0000313" key="9">
    <source>
        <dbReference type="Proteomes" id="UP000288794"/>
    </source>
</evidence>
<evidence type="ECO:0000313" key="8">
    <source>
        <dbReference type="EMBL" id="RWR00779.1"/>
    </source>
</evidence>
<comment type="caution">
    <text evidence="8">The sequence shown here is derived from an EMBL/GenBank/DDBJ whole genome shotgun (WGS) entry which is preliminary data.</text>
</comment>
<name>A0A443I9L7_9GAMM</name>
<dbReference type="Pfam" id="PF04390">
    <property type="entry name" value="LptE"/>
    <property type="match status" value="1"/>
</dbReference>
<feature type="compositionally biased region" description="Polar residues" evidence="7">
    <location>
        <begin position="168"/>
        <end position="201"/>
    </location>
</feature>
<evidence type="ECO:0000256" key="7">
    <source>
        <dbReference type="SAM" id="MobiDB-lite"/>
    </source>
</evidence>
<feature type="region of interest" description="Disordered" evidence="7">
    <location>
        <begin position="167"/>
        <end position="201"/>
    </location>
</feature>
<dbReference type="NCBIfam" id="NF008062">
    <property type="entry name" value="PRK10796.1"/>
    <property type="match status" value="1"/>
</dbReference>
<comment type="subcellular location">
    <subcellularLocation>
        <location evidence="6">Cell outer membrane</location>
        <topology evidence="6">Lipid-anchor</topology>
    </subcellularLocation>
</comment>
<dbReference type="GO" id="GO:1990351">
    <property type="term" value="C:transporter complex"/>
    <property type="evidence" value="ECO:0007669"/>
    <property type="project" value="TreeGrafter"/>
</dbReference>
<comment type="similarity">
    <text evidence="6">Belongs to the LptE lipoprotein family.</text>
</comment>
<comment type="subunit">
    <text evidence="6">Component of the lipopolysaccharide transport and assembly complex. Interacts with LptD.</text>
</comment>
<keyword evidence="1 6" id="KW-0732">Signal</keyword>
<evidence type="ECO:0000256" key="2">
    <source>
        <dbReference type="ARBA" id="ARBA00023136"/>
    </source>
</evidence>
<reference evidence="8 9" key="1">
    <citation type="submission" date="2014-04" db="EMBL/GenBank/DDBJ databases">
        <title>Draft genome sequence of Pantoea beijingensis strain LMG 27579, an emerging pathogen to Pleurotus eryngii with potential industrial application.</title>
        <authorList>
            <person name="Xu F."/>
            <person name="Liu Y."/>
            <person name="Wang S."/>
            <person name="Yin Y."/>
            <person name="Ma Y."/>
            <person name="Zhao S."/>
            <person name="Rong C."/>
        </authorList>
    </citation>
    <scope>NUCLEOTIDE SEQUENCE [LARGE SCALE GENOMIC DNA]</scope>
    <source>
        <strain evidence="8 9">LMG 27579</strain>
    </source>
</reference>
<dbReference type="PANTHER" id="PTHR38098:SF1">
    <property type="entry name" value="LPS-ASSEMBLY LIPOPROTEIN LPTE"/>
    <property type="match status" value="1"/>
</dbReference>
<dbReference type="AlphaFoldDB" id="A0A443I9L7"/>
<dbReference type="Proteomes" id="UP000288794">
    <property type="component" value="Unassembled WGS sequence"/>
</dbReference>
<dbReference type="GO" id="GO:0009279">
    <property type="term" value="C:cell outer membrane"/>
    <property type="evidence" value="ECO:0007669"/>
    <property type="project" value="UniProtKB-SubCell"/>
</dbReference>
<dbReference type="GO" id="GO:0043165">
    <property type="term" value="P:Gram-negative-bacterium-type cell outer membrane assembly"/>
    <property type="evidence" value="ECO:0007669"/>
    <property type="project" value="UniProtKB-UniRule"/>
</dbReference>
<protein>
    <recommendedName>
        <fullName evidence="6">LPS-assembly lipoprotein LptE</fullName>
    </recommendedName>
</protein>
<dbReference type="EMBL" id="JMEE01000046">
    <property type="protein sequence ID" value="RWR00779.1"/>
    <property type="molecule type" value="Genomic_DNA"/>
</dbReference>
<keyword evidence="5 6" id="KW-0449">Lipoprotein</keyword>
<dbReference type="PROSITE" id="PS51257">
    <property type="entry name" value="PROKAR_LIPOPROTEIN"/>
    <property type="match status" value="1"/>
</dbReference>
<evidence type="ECO:0000256" key="1">
    <source>
        <dbReference type="ARBA" id="ARBA00022729"/>
    </source>
</evidence>
<sequence length="201" mass="21861">MRHPILSLLLSFAVLVTAGCGFHLRGTTQVPQEMKTLIFDSSDPYGPLARTVREQLRLNNVTLVDNPGLRTDLPSLRIVGSSGGRDTASVFLNGQTAEYSMVMTVHAQVLIPNKGIYPISATVYRSFFDNPQAALAKDSEQDIIMQEMRQKAAEELVRKLLTVHVAQEEQSTINSTEGTSTSDSHIQSDAASSTSGNTPVQ</sequence>
<accession>A0A443I9L7</accession>
<dbReference type="HAMAP" id="MF_01186">
    <property type="entry name" value="LPS_assembly_LptE"/>
    <property type="match status" value="1"/>
</dbReference>
<evidence type="ECO:0000256" key="4">
    <source>
        <dbReference type="ARBA" id="ARBA00023237"/>
    </source>
</evidence>